<keyword evidence="3" id="KW-0722">Serine protease inhibitor</keyword>
<dbReference type="PANTHER" id="PTHR11461:SF211">
    <property type="entry name" value="GH10112P-RELATED"/>
    <property type="match status" value="1"/>
</dbReference>
<dbReference type="Gene3D" id="3.30.497.10">
    <property type="entry name" value="Antithrombin, subunit I, domain 2"/>
    <property type="match status" value="1"/>
</dbReference>
<dbReference type="InterPro" id="IPR023796">
    <property type="entry name" value="Serpin_dom"/>
</dbReference>
<proteinExistence type="inferred from homology"/>
<keyword evidence="2" id="KW-0646">Protease inhibitor</keyword>
<dbReference type="OrthoDB" id="9518664at2759"/>
<evidence type="ECO:0000256" key="4">
    <source>
        <dbReference type="RuleBase" id="RU000411"/>
    </source>
</evidence>
<evidence type="ECO:0000256" key="3">
    <source>
        <dbReference type="ARBA" id="ARBA00022900"/>
    </source>
</evidence>
<accession>A0A9N9SF90</accession>
<organism evidence="7 8">
    <name type="scientific">Phaedon cochleariae</name>
    <name type="common">Mustard beetle</name>
    <dbReference type="NCBI Taxonomy" id="80249"/>
    <lineage>
        <taxon>Eukaryota</taxon>
        <taxon>Metazoa</taxon>
        <taxon>Ecdysozoa</taxon>
        <taxon>Arthropoda</taxon>
        <taxon>Hexapoda</taxon>
        <taxon>Insecta</taxon>
        <taxon>Pterygota</taxon>
        <taxon>Neoptera</taxon>
        <taxon>Endopterygota</taxon>
        <taxon>Coleoptera</taxon>
        <taxon>Polyphaga</taxon>
        <taxon>Cucujiformia</taxon>
        <taxon>Chrysomeloidea</taxon>
        <taxon>Chrysomelidae</taxon>
        <taxon>Chrysomelinae</taxon>
        <taxon>Chrysomelini</taxon>
        <taxon>Phaedon</taxon>
    </lineage>
</organism>
<evidence type="ECO:0000259" key="6">
    <source>
        <dbReference type="SMART" id="SM00093"/>
    </source>
</evidence>
<feature type="chain" id="PRO_5040265032" description="Serpin domain-containing protein" evidence="5">
    <location>
        <begin position="17"/>
        <end position="400"/>
    </location>
</feature>
<dbReference type="InterPro" id="IPR042178">
    <property type="entry name" value="Serpin_sf_1"/>
</dbReference>
<evidence type="ECO:0000256" key="1">
    <source>
        <dbReference type="ARBA" id="ARBA00009500"/>
    </source>
</evidence>
<evidence type="ECO:0000256" key="5">
    <source>
        <dbReference type="SAM" id="SignalP"/>
    </source>
</evidence>
<gene>
    <name evidence="7" type="ORF">PHAECO_LOCUS5135</name>
</gene>
<dbReference type="InterPro" id="IPR036186">
    <property type="entry name" value="Serpin_sf"/>
</dbReference>
<dbReference type="Proteomes" id="UP001153737">
    <property type="component" value="Chromosome 16"/>
</dbReference>
<dbReference type="InterPro" id="IPR000215">
    <property type="entry name" value="Serpin_fam"/>
</dbReference>
<dbReference type="SMART" id="SM00093">
    <property type="entry name" value="SERPIN"/>
    <property type="match status" value="1"/>
</dbReference>
<feature type="domain" description="Serpin" evidence="6">
    <location>
        <begin position="36"/>
        <end position="395"/>
    </location>
</feature>
<dbReference type="Gene3D" id="2.30.39.10">
    <property type="entry name" value="Alpha-1-antitrypsin, domain 1"/>
    <property type="match status" value="1"/>
</dbReference>
<dbReference type="PANTHER" id="PTHR11461">
    <property type="entry name" value="SERINE PROTEASE INHIBITOR, SERPIN"/>
    <property type="match status" value="1"/>
</dbReference>
<keyword evidence="5" id="KW-0732">Signal</keyword>
<dbReference type="SUPFAM" id="SSF56574">
    <property type="entry name" value="Serpins"/>
    <property type="match status" value="1"/>
</dbReference>
<reference evidence="7" key="1">
    <citation type="submission" date="2022-01" db="EMBL/GenBank/DDBJ databases">
        <authorList>
            <person name="King R."/>
        </authorList>
    </citation>
    <scope>NUCLEOTIDE SEQUENCE</scope>
</reference>
<dbReference type="InterPro" id="IPR042185">
    <property type="entry name" value="Serpin_sf_2"/>
</dbReference>
<dbReference type="CDD" id="cd19955">
    <property type="entry name" value="serpin48-like_insects"/>
    <property type="match status" value="1"/>
</dbReference>
<dbReference type="Pfam" id="PF00079">
    <property type="entry name" value="Serpin"/>
    <property type="match status" value="1"/>
</dbReference>
<dbReference type="GO" id="GO:0004867">
    <property type="term" value="F:serine-type endopeptidase inhibitor activity"/>
    <property type="evidence" value="ECO:0007669"/>
    <property type="project" value="UniProtKB-KW"/>
</dbReference>
<dbReference type="EMBL" id="OU896722">
    <property type="protein sequence ID" value="CAG9817974.1"/>
    <property type="molecule type" value="Genomic_DNA"/>
</dbReference>
<feature type="signal peptide" evidence="5">
    <location>
        <begin position="1"/>
        <end position="16"/>
    </location>
</feature>
<evidence type="ECO:0000313" key="7">
    <source>
        <dbReference type="EMBL" id="CAG9817974.1"/>
    </source>
</evidence>
<evidence type="ECO:0000256" key="2">
    <source>
        <dbReference type="ARBA" id="ARBA00022690"/>
    </source>
</evidence>
<name>A0A9N9SF90_PHACE</name>
<sequence length="400" mass="44821">MKYAVILFFVMGAVMAAPAEEDALQEFIRGNRKFTAGVYKELIKTHKGNIIMSPFSAETVLALTTEGARGDTALEMSKGLSLPSTNERTQQAFKTFLPQLTASEEELKLLSANRIYVGEGVKLEEKFRNIAENIYKSGVENVNFAENVAAASTINRWVEDQTNNRISDLIKSDSIDSDTKMVLVNALYFSGEWVNQFEDYATTKKDFYRSKDDSVKVDMMAQTEYFRYYENPTLNAKFLELPYKGRNISMVIALPNERNGLAALEQNIEAVLEPQPFKSERVEVQMPRFTIESEIKFVPILQNLGVNKLFGREADLSGLSSTDKNLYVSDVIQKAFINVTETGTEAAAATAVMTNYQSAIVYYGPPPSVFHANHSFVFSIVTNNVVIFSGRIQGDFKLNH</sequence>
<keyword evidence="8" id="KW-1185">Reference proteome</keyword>
<evidence type="ECO:0000313" key="8">
    <source>
        <dbReference type="Proteomes" id="UP001153737"/>
    </source>
</evidence>
<reference evidence="7" key="2">
    <citation type="submission" date="2022-10" db="EMBL/GenBank/DDBJ databases">
        <authorList>
            <consortium name="ENA_rothamsted_submissions"/>
            <consortium name="culmorum"/>
            <person name="King R."/>
        </authorList>
    </citation>
    <scope>NUCLEOTIDE SEQUENCE</scope>
</reference>
<comment type="similarity">
    <text evidence="1 4">Belongs to the serpin family.</text>
</comment>
<dbReference type="AlphaFoldDB" id="A0A9N9SF90"/>
<dbReference type="GO" id="GO:0005615">
    <property type="term" value="C:extracellular space"/>
    <property type="evidence" value="ECO:0007669"/>
    <property type="project" value="InterPro"/>
</dbReference>
<protein>
    <recommendedName>
        <fullName evidence="6">Serpin domain-containing protein</fullName>
    </recommendedName>
</protein>
<dbReference type="PROSITE" id="PS00284">
    <property type="entry name" value="SERPIN"/>
    <property type="match status" value="1"/>
</dbReference>
<dbReference type="InterPro" id="IPR023795">
    <property type="entry name" value="Serpin_CS"/>
</dbReference>